<sequence>MKKIFYLLLVFLGIGITANAQHNPDDLISSDNWNIIGTVDFRTPKETEMYAIFGSEIKKHENKPFELEGYIVPIKDGMQQTKFMLATLPINQCFYCGKDGIPIMVMVEMAKPIKFTYQTVKIKGNLKLFTGNSMDNPPITLTNSVLVN</sequence>
<evidence type="ECO:0000256" key="1">
    <source>
        <dbReference type="SAM" id="SignalP"/>
    </source>
</evidence>
<dbReference type="Gene3D" id="2.40.50.870">
    <property type="entry name" value="Protein of unknown function (DUF3299)"/>
    <property type="match status" value="1"/>
</dbReference>
<protein>
    <recommendedName>
        <fullName evidence="4">DUF3299 domain-containing protein</fullName>
    </recommendedName>
</protein>
<feature type="signal peptide" evidence="1">
    <location>
        <begin position="1"/>
        <end position="20"/>
    </location>
</feature>
<gene>
    <name evidence="2" type="ORF">VRU49_07575</name>
</gene>
<name>A0ABU7H1T4_9SPHI</name>
<organism evidence="2 3">
    <name type="scientific">Pedobacter flavus</name>
    <dbReference type="NCBI Taxonomy" id="3113906"/>
    <lineage>
        <taxon>Bacteria</taxon>
        <taxon>Pseudomonadati</taxon>
        <taxon>Bacteroidota</taxon>
        <taxon>Sphingobacteriia</taxon>
        <taxon>Sphingobacteriales</taxon>
        <taxon>Sphingobacteriaceae</taxon>
        <taxon>Pedobacter</taxon>
    </lineage>
</organism>
<comment type="caution">
    <text evidence="2">The sequence shown here is derived from an EMBL/GenBank/DDBJ whole genome shotgun (WGS) entry which is preliminary data.</text>
</comment>
<dbReference type="EMBL" id="JAZDQU010000002">
    <property type="protein sequence ID" value="MEE1885277.1"/>
    <property type="molecule type" value="Genomic_DNA"/>
</dbReference>
<evidence type="ECO:0000313" key="2">
    <source>
        <dbReference type="EMBL" id="MEE1885277.1"/>
    </source>
</evidence>
<proteinExistence type="predicted"/>
<accession>A0ABU7H1T4</accession>
<reference evidence="2 3" key="1">
    <citation type="submission" date="2024-01" db="EMBL/GenBank/DDBJ databases">
        <title>Pedobacter sp. nov., isolated from oil-contaminated soil.</title>
        <authorList>
            <person name="Le N.T.T."/>
        </authorList>
    </citation>
    <scope>NUCLEOTIDE SEQUENCE [LARGE SCALE GENOMIC DNA]</scope>
    <source>
        <strain evidence="2 3">VNH31</strain>
    </source>
</reference>
<feature type="chain" id="PRO_5047456369" description="DUF3299 domain-containing protein" evidence="1">
    <location>
        <begin position="21"/>
        <end position="148"/>
    </location>
</feature>
<dbReference type="RefSeq" id="WP_330146177.1">
    <property type="nucleotide sequence ID" value="NZ_JAZDQU010000002.1"/>
</dbReference>
<evidence type="ECO:0000313" key="3">
    <source>
        <dbReference type="Proteomes" id="UP001337681"/>
    </source>
</evidence>
<keyword evidence="1" id="KW-0732">Signal</keyword>
<dbReference type="Proteomes" id="UP001337681">
    <property type="component" value="Unassembled WGS sequence"/>
</dbReference>
<evidence type="ECO:0008006" key="4">
    <source>
        <dbReference type="Google" id="ProtNLM"/>
    </source>
</evidence>
<keyword evidence="3" id="KW-1185">Reference proteome</keyword>